<dbReference type="RefSeq" id="WP_344019453.1">
    <property type="nucleotide sequence ID" value="NZ_BAAAJK010000005.1"/>
</dbReference>
<dbReference type="SUPFAM" id="SSF52540">
    <property type="entry name" value="P-loop containing nucleoside triphosphate hydrolases"/>
    <property type="match status" value="2"/>
</dbReference>
<reference evidence="10" key="1">
    <citation type="journal article" date="2019" name="Int. J. Syst. Evol. Microbiol.">
        <title>The Global Catalogue of Microorganisms (GCM) 10K type strain sequencing project: providing services to taxonomists for standard genome sequencing and annotation.</title>
        <authorList>
            <consortium name="The Broad Institute Genomics Platform"/>
            <consortium name="The Broad Institute Genome Sequencing Center for Infectious Disease"/>
            <person name="Wu L."/>
            <person name="Ma J."/>
        </authorList>
    </citation>
    <scope>NUCLEOTIDE SEQUENCE [LARGE SCALE GENOMIC DNA]</scope>
    <source>
        <strain evidence="10">JCM 11896</strain>
    </source>
</reference>
<accession>A0ABP4IBS8</accession>
<dbReference type="Gene3D" id="3.40.50.300">
    <property type="entry name" value="P-loop containing nucleotide triphosphate hydrolases"/>
    <property type="match status" value="2"/>
</dbReference>
<evidence type="ECO:0000256" key="1">
    <source>
        <dbReference type="ARBA" id="ARBA00004202"/>
    </source>
</evidence>
<name>A0ABP4IBS8_9PSEU</name>
<dbReference type="InterPro" id="IPR017871">
    <property type="entry name" value="ABC_transporter-like_CS"/>
</dbReference>
<evidence type="ECO:0000256" key="6">
    <source>
        <dbReference type="ARBA" id="ARBA00022840"/>
    </source>
</evidence>
<dbReference type="PANTHER" id="PTHR43297:SF2">
    <property type="entry name" value="DIPEPTIDE TRANSPORT ATP-BINDING PROTEIN DPPD"/>
    <property type="match status" value="1"/>
</dbReference>
<keyword evidence="6 9" id="KW-0067">ATP-binding</keyword>
<sequence length="545" mass="57773">MTAATDPRTDPAAAGTGPILTVQGLRVSYGRTAVVHGVDLTVQPGEVVALVGGSGSGKSTVATAITGMLPAGGRIDDGRIRFAGRDLARATEKEFRQVRGSQIGHVPQDPMNSLNPVLRVGDQIAEVLRAHGAAGRAQAREAAVALLADAGLSEPAARARQYPHQLSGGMRQRVLIAMAFACRPRLVIADEPTSALDVTVQRRILDHIEEVRARHGTAVLMITHDLGVATDRADRVVVMNDGRVVEAGTSADVLLRPREDYTRRLVAAAPAAVRRPPVDGPDLLEVRGLTKDFALPRTAGGARSVRAVDGVSFGVPRGSTFAIVGESGSGKSTVARIVMGLERPTAGEVRLAGEPVSGTGRDRGRRLQMVYQSPYASLDPRFSVGRSIAEPLDGFRIGTRAERSARVRELLDQVGLPAATAAAHPRELSGGQRQRVAIARALAVRPEVVVLDEAVSALDVLIQAQILDLLRELQTGLGLTYLFISHDLGVVQQVSDRVLVMQHGRAVETGTAADVLTDPRTAYTRELVGAIPGRRLLTPADEDPR</sequence>
<gene>
    <name evidence="9" type="ORF">GCM10009613_13280</name>
</gene>
<dbReference type="CDD" id="cd03257">
    <property type="entry name" value="ABC_NikE_OppD_transporters"/>
    <property type="match status" value="2"/>
</dbReference>
<evidence type="ECO:0000256" key="7">
    <source>
        <dbReference type="ARBA" id="ARBA00023136"/>
    </source>
</evidence>
<evidence type="ECO:0000256" key="2">
    <source>
        <dbReference type="ARBA" id="ARBA00005417"/>
    </source>
</evidence>
<proteinExistence type="inferred from homology"/>
<organism evidence="9 10">
    <name type="scientific">Pseudonocardia kongjuensis</name>
    <dbReference type="NCBI Taxonomy" id="102227"/>
    <lineage>
        <taxon>Bacteria</taxon>
        <taxon>Bacillati</taxon>
        <taxon>Actinomycetota</taxon>
        <taxon>Actinomycetes</taxon>
        <taxon>Pseudonocardiales</taxon>
        <taxon>Pseudonocardiaceae</taxon>
        <taxon>Pseudonocardia</taxon>
    </lineage>
</organism>
<dbReference type="InterPro" id="IPR003593">
    <property type="entry name" value="AAA+_ATPase"/>
</dbReference>
<keyword evidence="10" id="KW-1185">Reference proteome</keyword>
<evidence type="ECO:0000313" key="9">
    <source>
        <dbReference type="EMBL" id="GAA1383624.1"/>
    </source>
</evidence>
<dbReference type="Proteomes" id="UP001501414">
    <property type="component" value="Unassembled WGS sequence"/>
</dbReference>
<comment type="similarity">
    <text evidence="2">Belongs to the ABC transporter superfamily.</text>
</comment>
<dbReference type="Pfam" id="PF00005">
    <property type="entry name" value="ABC_tran"/>
    <property type="match status" value="2"/>
</dbReference>
<keyword evidence="3" id="KW-0813">Transport</keyword>
<dbReference type="InterPro" id="IPR003439">
    <property type="entry name" value="ABC_transporter-like_ATP-bd"/>
</dbReference>
<dbReference type="NCBIfam" id="NF008453">
    <property type="entry name" value="PRK11308.1"/>
    <property type="match status" value="2"/>
</dbReference>
<dbReference type="InterPro" id="IPR013563">
    <property type="entry name" value="Oligopep_ABC_C"/>
</dbReference>
<feature type="domain" description="ABC transporter" evidence="8">
    <location>
        <begin position="284"/>
        <end position="528"/>
    </location>
</feature>
<feature type="domain" description="ABC transporter" evidence="8">
    <location>
        <begin position="20"/>
        <end position="266"/>
    </location>
</feature>
<comment type="caution">
    <text evidence="9">The sequence shown here is derived from an EMBL/GenBank/DDBJ whole genome shotgun (WGS) entry which is preliminary data.</text>
</comment>
<dbReference type="NCBIfam" id="NF007739">
    <property type="entry name" value="PRK10419.1"/>
    <property type="match status" value="2"/>
</dbReference>
<dbReference type="Pfam" id="PF08352">
    <property type="entry name" value="oligo_HPY"/>
    <property type="match status" value="1"/>
</dbReference>
<protein>
    <submittedName>
        <fullName evidence="9">ABC transporter ATP-binding protein</fullName>
    </submittedName>
</protein>
<dbReference type="InterPro" id="IPR027417">
    <property type="entry name" value="P-loop_NTPase"/>
</dbReference>
<evidence type="ECO:0000259" key="8">
    <source>
        <dbReference type="PROSITE" id="PS50893"/>
    </source>
</evidence>
<dbReference type="InterPro" id="IPR050388">
    <property type="entry name" value="ABC_Ni/Peptide_Import"/>
</dbReference>
<dbReference type="PROSITE" id="PS50893">
    <property type="entry name" value="ABC_TRANSPORTER_2"/>
    <property type="match status" value="2"/>
</dbReference>
<comment type="subcellular location">
    <subcellularLocation>
        <location evidence="1">Cell membrane</location>
        <topology evidence="1">Peripheral membrane protein</topology>
    </subcellularLocation>
</comment>
<dbReference type="PANTHER" id="PTHR43297">
    <property type="entry name" value="OLIGOPEPTIDE TRANSPORT ATP-BINDING PROTEIN APPD"/>
    <property type="match status" value="1"/>
</dbReference>
<dbReference type="GO" id="GO:0005524">
    <property type="term" value="F:ATP binding"/>
    <property type="evidence" value="ECO:0007669"/>
    <property type="project" value="UniProtKB-KW"/>
</dbReference>
<evidence type="ECO:0000313" key="10">
    <source>
        <dbReference type="Proteomes" id="UP001501414"/>
    </source>
</evidence>
<keyword evidence="4" id="KW-1003">Cell membrane</keyword>
<evidence type="ECO:0000256" key="5">
    <source>
        <dbReference type="ARBA" id="ARBA00022741"/>
    </source>
</evidence>
<dbReference type="SMART" id="SM00382">
    <property type="entry name" value="AAA"/>
    <property type="match status" value="2"/>
</dbReference>
<keyword evidence="5" id="KW-0547">Nucleotide-binding</keyword>
<evidence type="ECO:0000256" key="3">
    <source>
        <dbReference type="ARBA" id="ARBA00022448"/>
    </source>
</evidence>
<keyword evidence="7" id="KW-0472">Membrane</keyword>
<evidence type="ECO:0000256" key="4">
    <source>
        <dbReference type="ARBA" id="ARBA00022475"/>
    </source>
</evidence>
<dbReference type="PROSITE" id="PS00211">
    <property type="entry name" value="ABC_TRANSPORTER_1"/>
    <property type="match status" value="2"/>
</dbReference>
<dbReference type="EMBL" id="BAAAJK010000005">
    <property type="protein sequence ID" value="GAA1383624.1"/>
    <property type="molecule type" value="Genomic_DNA"/>
</dbReference>